<name>A0A9W9Z7G2_9CNID</name>
<dbReference type="PANTHER" id="PTHR31909">
    <property type="entry name" value="CHROMOSOME 20 ORF85 FAMILY MEMBER"/>
    <property type="match status" value="1"/>
</dbReference>
<evidence type="ECO:0000313" key="2">
    <source>
        <dbReference type="Proteomes" id="UP001163046"/>
    </source>
</evidence>
<dbReference type="EMBL" id="MU826402">
    <property type="protein sequence ID" value="KAJ7376341.1"/>
    <property type="molecule type" value="Genomic_DNA"/>
</dbReference>
<sequence>AKYSNTKCDQGTQTEKFTLPIAAIVEGTQQKYMKDHVNRELLSQRRWPDKWGFLASEYRQLQLETLRIGQDELDIEQEERNSKQVNFPTTEDNEEQKAVSEAQTFTGNAEKIMSFPETTSQMIGWKSEVLQRNEVERNARGKQDIVKLFKWPREGVLSNKKGTTK</sequence>
<gene>
    <name evidence="1" type="ORF">OS493_035267</name>
</gene>
<accession>A0A9W9Z7G2</accession>
<dbReference type="OrthoDB" id="10031946at2759"/>
<evidence type="ECO:0000313" key="1">
    <source>
        <dbReference type="EMBL" id="KAJ7376341.1"/>
    </source>
</evidence>
<comment type="caution">
    <text evidence="1">The sequence shown here is derived from an EMBL/GenBank/DDBJ whole genome shotgun (WGS) entry which is preliminary data.</text>
</comment>
<proteinExistence type="predicted"/>
<protein>
    <submittedName>
        <fullName evidence="1">Uncharacterized protein</fullName>
    </submittedName>
</protein>
<dbReference type="AlphaFoldDB" id="A0A9W9Z7G2"/>
<dbReference type="InterPro" id="IPR020339">
    <property type="entry name" value="C20orf85-like"/>
</dbReference>
<reference evidence="1" key="1">
    <citation type="submission" date="2023-01" db="EMBL/GenBank/DDBJ databases">
        <title>Genome assembly of the deep-sea coral Lophelia pertusa.</title>
        <authorList>
            <person name="Herrera S."/>
            <person name="Cordes E."/>
        </authorList>
    </citation>
    <scope>NUCLEOTIDE SEQUENCE</scope>
    <source>
        <strain evidence="1">USNM1676648</strain>
        <tissue evidence="1">Polyp</tissue>
    </source>
</reference>
<dbReference type="PANTHER" id="PTHR31909:SF3">
    <property type="entry name" value="SIMILAR TO PROTEIN C20ORF85 HOMOLOG"/>
    <property type="match status" value="1"/>
</dbReference>
<dbReference type="Proteomes" id="UP001163046">
    <property type="component" value="Unassembled WGS sequence"/>
</dbReference>
<feature type="non-terminal residue" evidence="1">
    <location>
        <position position="165"/>
    </location>
</feature>
<organism evidence="1 2">
    <name type="scientific">Desmophyllum pertusum</name>
    <dbReference type="NCBI Taxonomy" id="174260"/>
    <lineage>
        <taxon>Eukaryota</taxon>
        <taxon>Metazoa</taxon>
        <taxon>Cnidaria</taxon>
        <taxon>Anthozoa</taxon>
        <taxon>Hexacorallia</taxon>
        <taxon>Scleractinia</taxon>
        <taxon>Caryophylliina</taxon>
        <taxon>Caryophylliidae</taxon>
        <taxon>Desmophyllum</taxon>
    </lineage>
</organism>
<dbReference type="Pfam" id="PF14945">
    <property type="entry name" value="LLC1"/>
    <property type="match status" value="1"/>
</dbReference>
<keyword evidence="2" id="KW-1185">Reference proteome</keyword>